<protein>
    <submittedName>
        <fullName evidence="1">Uncharacterized protein</fullName>
    </submittedName>
</protein>
<accession>A0A512NCM9</accession>
<evidence type="ECO:0000313" key="2">
    <source>
        <dbReference type="Proteomes" id="UP000321058"/>
    </source>
</evidence>
<organism evidence="1 2">
    <name type="scientific">Reyranella soli</name>
    <dbReference type="NCBI Taxonomy" id="1230389"/>
    <lineage>
        <taxon>Bacteria</taxon>
        <taxon>Pseudomonadati</taxon>
        <taxon>Pseudomonadota</taxon>
        <taxon>Alphaproteobacteria</taxon>
        <taxon>Hyphomicrobiales</taxon>
        <taxon>Reyranellaceae</taxon>
        <taxon>Reyranella</taxon>
    </lineage>
</organism>
<proteinExistence type="predicted"/>
<dbReference type="OrthoDB" id="9841331at2"/>
<dbReference type="AlphaFoldDB" id="A0A512NCM9"/>
<sequence>MSTLTTGPSTLASLADRCLVEAPSRALDVEIYCALHGIEDGNDLASPALAEARAKGEMLIVEPGLWGWVEVPPFTGVLKYAKSLLPDGVYTISSDPRIVCAAALRALALTDAPPLPYLSLRSEQWG</sequence>
<keyword evidence="2" id="KW-1185">Reference proteome</keyword>
<dbReference type="RefSeq" id="WP_147150901.1">
    <property type="nucleotide sequence ID" value="NZ_BKAJ01000069.1"/>
</dbReference>
<dbReference type="Proteomes" id="UP000321058">
    <property type="component" value="Unassembled WGS sequence"/>
</dbReference>
<gene>
    <name evidence="1" type="ORF">RSO01_38650</name>
</gene>
<reference evidence="1 2" key="1">
    <citation type="submission" date="2019-07" db="EMBL/GenBank/DDBJ databases">
        <title>Whole genome shotgun sequence of Reyranella soli NBRC 108950.</title>
        <authorList>
            <person name="Hosoyama A."/>
            <person name="Uohara A."/>
            <person name="Ohji S."/>
            <person name="Ichikawa N."/>
        </authorList>
    </citation>
    <scope>NUCLEOTIDE SEQUENCE [LARGE SCALE GENOMIC DNA]</scope>
    <source>
        <strain evidence="1 2">NBRC 108950</strain>
    </source>
</reference>
<name>A0A512NCM9_9HYPH</name>
<evidence type="ECO:0000313" key="1">
    <source>
        <dbReference type="EMBL" id="GEP56699.1"/>
    </source>
</evidence>
<dbReference type="EMBL" id="BKAJ01000069">
    <property type="protein sequence ID" value="GEP56699.1"/>
    <property type="molecule type" value="Genomic_DNA"/>
</dbReference>
<comment type="caution">
    <text evidence="1">The sequence shown here is derived from an EMBL/GenBank/DDBJ whole genome shotgun (WGS) entry which is preliminary data.</text>
</comment>